<comment type="cofactor">
    <cofactor evidence="7">
        <name>Cu(2+)</name>
        <dbReference type="ChEBI" id="CHEBI:29036"/>
    </cofactor>
    <text evidence="7">Binds 2 copper ions per subunit.</text>
</comment>
<evidence type="ECO:0000256" key="8">
    <source>
        <dbReference type="PIRSR" id="PIRSR000290-2"/>
    </source>
</evidence>
<dbReference type="InterPro" id="IPR022739">
    <property type="entry name" value="Polyphenol_oxidase_cen"/>
</dbReference>
<sequence length="569" mass="62343">MNAGGLEEEETDCFHMLASWAKTGRNNSNWAGHGARKGWAESGRALPWAEATIRRHFSLKAAYDRVDRRDVLLGLGGAAAGLATTTNRGALAAPVQAPDLQNCETPDIPTTAADPSCCMTYRAGAGVIVDFQPPPATSPLRVRAAHLVDKAYLAKYERAVALMKQLPDDDPRSFVQQAHVHCSYCNGAYDQPGFPGLDIQVHNCWFFFPWHRFYCYFHERILGKLIGDDTFALPFWNWDAPAGMTLPPIYANRNSPLYDPRRNPAYQPPFPLDLDYNGTDTATPRAQLIDQNLNIMYRQMISGSKKKELFFGQPYRQGDMPDPGPGTIESVPHNPVHLWTGDPRQPNNEDMGNFYSAARDPVFFAHHANIDRLWHVWRRGLGGGNTDFADPDWLDASFLFYDEDARLDVGLPWLGAKPAKTAGTPVPATGAALPAKLDETVRVAVTRPRVSRSQKEKAEEEEVLVVEGIEIADHSRYVKFDVYVNQCAAAGADGAAAAECAGSVAITPHVVKHEKKKGSGSVKTAARFGITDLLDTIGADAEKTIVVSLVPRCAGDVVTVGGVSIEYVK</sequence>
<evidence type="ECO:0000256" key="3">
    <source>
        <dbReference type="ARBA" id="ARBA00022784"/>
    </source>
</evidence>
<evidence type="ECO:0000256" key="7">
    <source>
        <dbReference type="PIRSR" id="PIRSR000290-1"/>
    </source>
</evidence>
<dbReference type="Pfam" id="PF00264">
    <property type="entry name" value="Tyrosinase"/>
    <property type="match status" value="1"/>
</dbReference>
<dbReference type="InterPro" id="IPR008922">
    <property type="entry name" value="Di-copper_centre_dom_sf"/>
</dbReference>
<dbReference type="GO" id="GO:0046872">
    <property type="term" value="F:metal ion binding"/>
    <property type="evidence" value="ECO:0007669"/>
    <property type="project" value="UniProtKB-KW"/>
</dbReference>
<organism evidence="11 12">
    <name type="scientific">Eragrostis curvula</name>
    <name type="common">weeping love grass</name>
    <dbReference type="NCBI Taxonomy" id="38414"/>
    <lineage>
        <taxon>Eukaryota</taxon>
        <taxon>Viridiplantae</taxon>
        <taxon>Streptophyta</taxon>
        <taxon>Embryophyta</taxon>
        <taxon>Tracheophyta</taxon>
        <taxon>Spermatophyta</taxon>
        <taxon>Magnoliopsida</taxon>
        <taxon>Liliopsida</taxon>
        <taxon>Poales</taxon>
        <taxon>Poaceae</taxon>
        <taxon>PACMAD clade</taxon>
        <taxon>Chloridoideae</taxon>
        <taxon>Eragrostideae</taxon>
        <taxon>Eragrostidinae</taxon>
        <taxon>Eragrostis</taxon>
    </lineage>
</organism>
<accession>A0A5J9TTZ2</accession>
<dbReference type="Proteomes" id="UP000324897">
    <property type="component" value="Unassembled WGS sequence"/>
</dbReference>
<dbReference type="Gene3D" id="1.10.1280.10">
    <property type="entry name" value="Di-copper center containing domain from catechol oxidase"/>
    <property type="match status" value="1"/>
</dbReference>
<evidence type="ECO:0000256" key="1">
    <source>
        <dbReference type="ARBA" id="ARBA00009928"/>
    </source>
</evidence>
<dbReference type="InterPro" id="IPR016213">
    <property type="entry name" value="Polyphenol_oxidase"/>
</dbReference>
<feature type="disulfide bond" evidence="8">
    <location>
        <begin position="117"/>
        <end position="182"/>
    </location>
</feature>
<protein>
    <recommendedName>
        <fullName evidence="10">Tyrosinase copper-binding domain-containing protein</fullName>
    </recommendedName>
</protein>
<keyword evidence="12" id="KW-1185">Reference proteome</keyword>
<feature type="domain" description="Tyrosinase copper-binding" evidence="10">
    <location>
        <begin position="360"/>
        <end position="371"/>
    </location>
</feature>
<dbReference type="PROSITE" id="PS00498">
    <property type="entry name" value="TYROSINASE_2"/>
    <property type="match status" value="1"/>
</dbReference>
<dbReference type="OrthoDB" id="6132182at2759"/>
<keyword evidence="6 8" id="KW-1015">Disulfide bond</keyword>
<dbReference type="Pfam" id="PF12142">
    <property type="entry name" value="PPO1_DWL"/>
    <property type="match status" value="1"/>
</dbReference>
<feature type="non-terminal residue" evidence="11">
    <location>
        <position position="1"/>
    </location>
</feature>
<dbReference type="PANTHER" id="PTHR11474">
    <property type="entry name" value="TYROSINASE FAMILY MEMBER"/>
    <property type="match status" value="1"/>
</dbReference>
<dbReference type="GO" id="GO:0046148">
    <property type="term" value="P:pigment biosynthetic process"/>
    <property type="evidence" value="ECO:0007669"/>
    <property type="project" value="InterPro"/>
</dbReference>
<keyword evidence="5 7" id="KW-0186">Copper</keyword>
<feature type="binding site" evidence="7">
    <location>
        <position position="181"/>
    </location>
    <ligand>
        <name>Cu cation</name>
        <dbReference type="ChEBI" id="CHEBI:23378"/>
        <label>A</label>
    </ligand>
</feature>
<feature type="binding site" evidence="7">
    <location>
        <position position="367"/>
    </location>
    <ligand>
        <name>Cu cation</name>
        <dbReference type="ChEBI" id="CHEBI:23378"/>
        <label>B</label>
    </ligand>
</feature>
<name>A0A5J9TTZ2_9POAL</name>
<feature type="binding site" evidence="7">
    <location>
        <position position="211"/>
    </location>
    <ligand>
        <name>Cu cation</name>
        <dbReference type="ChEBI" id="CHEBI:23378"/>
        <label>A</label>
    </ligand>
</feature>
<dbReference type="PANTHER" id="PTHR11474:SF76">
    <property type="entry name" value="SHKT DOMAIN-CONTAINING PROTEIN"/>
    <property type="match status" value="1"/>
</dbReference>
<dbReference type="PRINTS" id="PR00092">
    <property type="entry name" value="TYROSINASE"/>
</dbReference>
<comment type="similarity">
    <text evidence="1">Belongs to the tyrosinase family.</text>
</comment>
<comment type="caution">
    <text evidence="11">The sequence shown here is derived from an EMBL/GenBank/DDBJ whole genome shotgun (WGS) entry which is preliminary data.</text>
</comment>
<keyword evidence="2 7" id="KW-0479">Metal-binding</keyword>
<evidence type="ECO:0000313" key="11">
    <source>
        <dbReference type="EMBL" id="TVU14852.1"/>
    </source>
</evidence>
<feature type="binding site" evidence="7">
    <location>
        <position position="333"/>
    </location>
    <ligand>
        <name>Cu cation</name>
        <dbReference type="ChEBI" id="CHEBI:23378"/>
        <label>B</label>
    </ligand>
</feature>
<reference evidence="11 12" key="1">
    <citation type="journal article" date="2019" name="Sci. Rep.">
        <title>A high-quality genome of Eragrostis curvula grass provides insights into Poaceae evolution and supports new strategies to enhance forage quality.</title>
        <authorList>
            <person name="Carballo J."/>
            <person name="Santos B.A.C.M."/>
            <person name="Zappacosta D."/>
            <person name="Garbus I."/>
            <person name="Selva J.P."/>
            <person name="Gallo C.A."/>
            <person name="Diaz A."/>
            <person name="Albertini E."/>
            <person name="Caccamo M."/>
            <person name="Echenique V."/>
        </authorList>
    </citation>
    <scope>NUCLEOTIDE SEQUENCE [LARGE SCALE GENOMIC DNA]</scope>
    <source>
        <strain evidence="12">cv. Victoria</strain>
        <tissue evidence="11">Leaf</tissue>
    </source>
</reference>
<dbReference type="Pfam" id="PF12143">
    <property type="entry name" value="PPO1_KFDV"/>
    <property type="match status" value="1"/>
</dbReference>
<feature type="cross-link" description="2'-(S-cysteinyl)-histidine (Cys-His)" evidence="9">
    <location>
        <begin position="185"/>
        <end position="202"/>
    </location>
</feature>
<evidence type="ECO:0000256" key="6">
    <source>
        <dbReference type="ARBA" id="ARBA00023157"/>
    </source>
</evidence>
<keyword evidence="4" id="KW-0560">Oxidoreductase</keyword>
<feature type="binding site" evidence="7">
    <location>
        <position position="202"/>
    </location>
    <ligand>
        <name>Cu cation</name>
        <dbReference type="ChEBI" id="CHEBI:23378"/>
        <label>A</label>
    </ligand>
</feature>
<feature type="disulfide bond" evidence="8">
    <location>
        <begin position="103"/>
        <end position="118"/>
    </location>
</feature>
<dbReference type="GO" id="GO:0004097">
    <property type="term" value="F:catechol oxidase activity"/>
    <property type="evidence" value="ECO:0007669"/>
    <property type="project" value="InterPro"/>
</dbReference>
<evidence type="ECO:0000256" key="5">
    <source>
        <dbReference type="ARBA" id="ARBA00023008"/>
    </source>
</evidence>
<evidence type="ECO:0000256" key="9">
    <source>
        <dbReference type="PIRSR" id="PIRSR000290-3"/>
    </source>
</evidence>
<gene>
    <name evidence="11" type="ORF">EJB05_38348</name>
</gene>
<dbReference type="Gramene" id="TVU14852">
    <property type="protein sequence ID" value="TVU14852"/>
    <property type="gene ID" value="EJB05_38348"/>
</dbReference>
<dbReference type="SUPFAM" id="SSF48056">
    <property type="entry name" value="Di-copper centre-containing domain"/>
    <property type="match status" value="1"/>
</dbReference>
<dbReference type="EMBL" id="RWGY01000031">
    <property type="protein sequence ID" value="TVU14852.1"/>
    <property type="molecule type" value="Genomic_DNA"/>
</dbReference>
<dbReference type="InterPro" id="IPR022740">
    <property type="entry name" value="Polyphenol_oxidase_C"/>
</dbReference>
<dbReference type="AlphaFoldDB" id="A0A5J9TTZ2"/>
<dbReference type="PIRSF" id="PIRSF000290">
    <property type="entry name" value="PPO_plant"/>
    <property type="match status" value="1"/>
</dbReference>
<keyword evidence="3" id="KW-0883">Thioether bond</keyword>
<evidence type="ECO:0000256" key="4">
    <source>
        <dbReference type="ARBA" id="ARBA00023002"/>
    </source>
</evidence>
<proteinExistence type="inferred from homology"/>
<evidence type="ECO:0000256" key="2">
    <source>
        <dbReference type="ARBA" id="ARBA00022723"/>
    </source>
</evidence>
<evidence type="ECO:0000313" key="12">
    <source>
        <dbReference type="Proteomes" id="UP000324897"/>
    </source>
</evidence>
<dbReference type="InterPro" id="IPR002227">
    <property type="entry name" value="Tyrosinase_Cu-bd"/>
</dbReference>
<dbReference type="InterPro" id="IPR050316">
    <property type="entry name" value="Tyrosinase/Hemocyanin"/>
</dbReference>
<feature type="binding site" evidence="7">
    <location>
        <position position="337"/>
    </location>
    <ligand>
        <name>Cu cation</name>
        <dbReference type="ChEBI" id="CHEBI:23378"/>
        <label>B</label>
    </ligand>
</feature>
<evidence type="ECO:0000259" key="10">
    <source>
        <dbReference type="PROSITE" id="PS00498"/>
    </source>
</evidence>